<keyword evidence="6 10" id="KW-0573">Peptidoglycan synthesis</keyword>
<protein>
    <recommendedName>
        <fullName evidence="10">UDP-N-acetylglucosamine--N-acetylmuramyl-(pentapeptide) pyrophosphoryl-undecaprenol N-acetylglucosamine transferase</fullName>
        <ecNumber evidence="10">2.4.1.227</ecNumber>
    </recommendedName>
    <alternativeName>
        <fullName evidence="10">Undecaprenyl-PP-MurNAc-pentapeptide-UDPGlcNAc GlcNAc transferase</fullName>
    </alternativeName>
</protein>
<dbReference type="HOGENOM" id="CLU_037404_0_1_12"/>
<dbReference type="PANTHER" id="PTHR21015">
    <property type="entry name" value="UDP-N-ACETYLGLUCOSAMINE--N-ACETYLMURAMYL-(PENTAPEPTIDE) PYROPHOSPHORYL-UNDECAPRENOL N-ACETYLGLUCOSAMINE TRANSFERASE 1"/>
    <property type="match status" value="1"/>
</dbReference>
<dbReference type="NCBIfam" id="TIGR01133">
    <property type="entry name" value="murG"/>
    <property type="match status" value="1"/>
</dbReference>
<evidence type="ECO:0000256" key="5">
    <source>
        <dbReference type="ARBA" id="ARBA00022960"/>
    </source>
</evidence>
<keyword evidence="5 10" id="KW-0133">Cell shape</keyword>
<dbReference type="GO" id="GO:0005886">
    <property type="term" value="C:plasma membrane"/>
    <property type="evidence" value="ECO:0007669"/>
    <property type="project" value="UniProtKB-SubCell"/>
</dbReference>
<evidence type="ECO:0000259" key="11">
    <source>
        <dbReference type="Pfam" id="PF03033"/>
    </source>
</evidence>
<comment type="pathway">
    <text evidence="10">Cell wall biogenesis; peptidoglycan biosynthesis.</text>
</comment>
<evidence type="ECO:0000256" key="4">
    <source>
        <dbReference type="ARBA" id="ARBA00022679"/>
    </source>
</evidence>
<comment type="subcellular location">
    <subcellularLocation>
        <location evidence="10">Cell membrane</location>
        <topology evidence="10">Peripheral membrane protein</topology>
        <orientation evidence="10">Cytoplasmic side</orientation>
    </subcellularLocation>
</comment>
<keyword evidence="8 10" id="KW-0131">Cell cycle</keyword>
<proteinExistence type="inferred from homology"/>
<evidence type="ECO:0000256" key="10">
    <source>
        <dbReference type="HAMAP-Rule" id="MF_00033"/>
    </source>
</evidence>
<dbReference type="GO" id="GO:0005975">
    <property type="term" value="P:carbohydrate metabolic process"/>
    <property type="evidence" value="ECO:0007669"/>
    <property type="project" value="InterPro"/>
</dbReference>
<evidence type="ECO:0000256" key="6">
    <source>
        <dbReference type="ARBA" id="ARBA00022984"/>
    </source>
</evidence>
<keyword evidence="7 10" id="KW-0472">Membrane</keyword>
<evidence type="ECO:0000256" key="8">
    <source>
        <dbReference type="ARBA" id="ARBA00023306"/>
    </source>
</evidence>
<dbReference type="GO" id="GO:0009252">
    <property type="term" value="P:peptidoglycan biosynthetic process"/>
    <property type="evidence" value="ECO:0007669"/>
    <property type="project" value="UniProtKB-UniRule"/>
</dbReference>
<evidence type="ECO:0000256" key="3">
    <source>
        <dbReference type="ARBA" id="ARBA00022676"/>
    </source>
</evidence>
<dbReference type="AlphaFoldDB" id="M2BXN6"/>
<evidence type="ECO:0000256" key="1">
    <source>
        <dbReference type="ARBA" id="ARBA00022475"/>
    </source>
</evidence>
<comment type="catalytic activity">
    <reaction evidence="10">
        <text>di-trans,octa-cis-undecaprenyl diphospho-N-acetyl-alpha-D-muramoyl-L-alanyl-D-glutamyl-meso-2,6-diaminopimeloyl-D-alanyl-D-alanine + UDP-N-acetyl-alpha-D-glucosamine = di-trans,octa-cis-undecaprenyl diphospho-[N-acetyl-alpha-D-glucosaminyl-(1-&gt;4)]-N-acetyl-alpha-D-muramoyl-L-alanyl-D-glutamyl-meso-2,6-diaminopimeloyl-D-alanyl-D-alanine + UDP + H(+)</text>
        <dbReference type="Rhea" id="RHEA:31227"/>
        <dbReference type="ChEBI" id="CHEBI:15378"/>
        <dbReference type="ChEBI" id="CHEBI:57705"/>
        <dbReference type="ChEBI" id="CHEBI:58223"/>
        <dbReference type="ChEBI" id="CHEBI:61387"/>
        <dbReference type="ChEBI" id="CHEBI:61388"/>
        <dbReference type="EC" id="2.4.1.227"/>
    </reaction>
</comment>
<evidence type="ECO:0000256" key="9">
    <source>
        <dbReference type="ARBA" id="ARBA00023316"/>
    </source>
</evidence>
<dbReference type="PANTHER" id="PTHR21015:SF27">
    <property type="entry name" value="UDP-N-ACETYLGLUCOSAMINE--N-ACETYLMURAMYL-(PENTAPEPTIDE) PYROPHOSPHORYL-UNDECAPRENOL N-ACETYLGLUCOSAMINE TRANSFERASE"/>
    <property type="match status" value="1"/>
</dbReference>
<feature type="domain" description="Glycosyl transferase family 28 C-terminal" evidence="12">
    <location>
        <begin position="219"/>
        <end position="370"/>
    </location>
</feature>
<keyword evidence="9 10" id="KW-0961">Cell wall biogenesis/degradation</keyword>
<dbReference type="EMBL" id="AGDW01000015">
    <property type="protein sequence ID" value="EMB29797.1"/>
    <property type="molecule type" value="Genomic_DNA"/>
</dbReference>
<dbReference type="Pfam" id="PF03033">
    <property type="entry name" value="Glyco_transf_28"/>
    <property type="match status" value="1"/>
</dbReference>
<name>M2BXN6_TREDN</name>
<dbReference type="GO" id="GO:0008360">
    <property type="term" value="P:regulation of cell shape"/>
    <property type="evidence" value="ECO:0007669"/>
    <property type="project" value="UniProtKB-KW"/>
</dbReference>
<dbReference type="GO" id="GO:0051301">
    <property type="term" value="P:cell division"/>
    <property type="evidence" value="ECO:0007669"/>
    <property type="project" value="UniProtKB-KW"/>
</dbReference>
<organism evidence="13">
    <name type="scientific">Treponema denticola H1-T</name>
    <dbReference type="NCBI Taxonomy" id="999431"/>
    <lineage>
        <taxon>Bacteria</taxon>
        <taxon>Pseudomonadati</taxon>
        <taxon>Spirochaetota</taxon>
        <taxon>Spirochaetia</taxon>
        <taxon>Spirochaetales</taxon>
        <taxon>Treponemataceae</taxon>
        <taxon>Treponema</taxon>
    </lineage>
</organism>
<comment type="function">
    <text evidence="10">Cell wall formation. Catalyzes the transfer of a GlcNAc subunit on undecaprenyl-pyrophosphoryl-MurNAc-pentapeptide (lipid intermediate I) to form undecaprenyl-pyrophosphoryl-MurNAc-(pentapeptide)GlcNAc (lipid intermediate II).</text>
</comment>
<keyword evidence="1 10" id="KW-1003">Cell membrane</keyword>
<comment type="caution">
    <text evidence="10">Lacks conserved residue(s) required for the propagation of feature annotation.</text>
</comment>
<reference evidence="13" key="1">
    <citation type="submission" date="2012-01" db="EMBL/GenBank/DDBJ databases">
        <title>The Genome Sequence of Treponema denticola H1-T.</title>
        <authorList>
            <consortium name="The Broad Institute Genome Sequencing Platform"/>
            <person name="Earl A."/>
            <person name="Ward D."/>
            <person name="Feldgarden M."/>
            <person name="Gevers D."/>
            <person name="Blanton J.M."/>
            <person name="Fenno C.J."/>
            <person name="Baranova O.V."/>
            <person name="Mathney J."/>
            <person name="Dewhirst F.E."/>
            <person name="Izard J."/>
            <person name="Young S.K."/>
            <person name="Zeng Q."/>
            <person name="Gargeya S."/>
            <person name="Fitzgerald M."/>
            <person name="Haas B."/>
            <person name="Abouelleil A."/>
            <person name="Alvarado L."/>
            <person name="Arachchi H.M."/>
            <person name="Berlin A."/>
            <person name="Chapman S.B."/>
            <person name="Gearin G."/>
            <person name="Goldberg J."/>
            <person name="Griggs A."/>
            <person name="Gujja S."/>
            <person name="Hansen M."/>
            <person name="Heiman D."/>
            <person name="Howarth C."/>
            <person name="Larimer J."/>
            <person name="Lui A."/>
            <person name="MacDonald P.J.P."/>
            <person name="McCowen C."/>
            <person name="Montmayeur A."/>
            <person name="Murphy C."/>
            <person name="Neiman D."/>
            <person name="Pearson M."/>
            <person name="Priest M."/>
            <person name="Roberts A."/>
            <person name="Saif S."/>
            <person name="Shea T."/>
            <person name="Sisk P."/>
            <person name="Stolte C."/>
            <person name="Sykes S."/>
            <person name="Wortman J."/>
            <person name="Nusbaum C."/>
            <person name="Birren B."/>
        </authorList>
    </citation>
    <scope>NUCLEOTIDE SEQUENCE [LARGE SCALE GENOMIC DNA]</scope>
    <source>
        <strain evidence="13">H1-T</strain>
    </source>
</reference>
<keyword evidence="3 10" id="KW-0328">Glycosyltransferase</keyword>
<gene>
    <name evidence="10" type="primary">murG</name>
    <name evidence="13" type="ORF">HMPREF9725_01528</name>
</gene>
<dbReference type="HAMAP" id="MF_00033">
    <property type="entry name" value="MurG"/>
    <property type="match status" value="1"/>
</dbReference>
<dbReference type="EC" id="2.4.1.227" evidence="10"/>
<comment type="similarity">
    <text evidence="10">Belongs to the glycosyltransferase 28 family. MurG subfamily.</text>
</comment>
<feature type="binding site" evidence="10">
    <location>
        <position position="196"/>
    </location>
    <ligand>
        <name>UDP-N-acetyl-alpha-D-glucosamine</name>
        <dbReference type="ChEBI" id="CHEBI:57705"/>
    </ligand>
</feature>
<dbReference type="Gene3D" id="3.40.50.2000">
    <property type="entry name" value="Glycogen Phosphorylase B"/>
    <property type="match status" value="2"/>
</dbReference>
<comment type="caution">
    <text evidence="13">The sequence shown here is derived from an EMBL/GenBank/DDBJ whole genome shotgun (WGS) entry which is preliminary data.</text>
</comment>
<dbReference type="GO" id="GO:0071555">
    <property type="term" value="P:cell wall organization"/>
    <property type="evidence" value="ECO:0007669"/>
    <property type="project" value="UniProtKB-KW"/>
</dbReference>
<sequence>MCRSLLQPFSKLCHCDTLTFMKCVVFTGGGTGGHIFPGLAVAEALSSSLECRIVWIGSAKGVDRKIVESSELFSASPSVLEFIGIPAGKLRRYFSFQNFIDVFKVAAGFIKSFFILLKLKPVFVFSKGGFVSVPPCAAAKFLKIPVITHECDFSPGLATRINSKFANRILVSYQETAELLPASLRSKVICTGNPVRLSFYSGRPEKGRSFLNIKSNLPVLFVLGGSLGARQLNDLISDSIEYLVKHFVVVHQIGEANMDQGQKIKESLLKSSPEFAENYKPYPFIKKEMADVLSLSSIVVSRAGANTVWESAAAGKPMILVPLEKGSSRGDQIENAEFFKKKGSAEILLGEDVRPDIFIRLLRDLGFEENISGNERLKNMALASAALAGEKPAIVIADFLKSFFTSKNEDL</sequence>
<dbReference type="GO" id="GO:0050511">
    <property type="term" value="F:undecaprenyldiphospho-muramoylpentapeptide beta-N-acetylglucosaminyltransferase activity"/>
    <property type="evidence" value="ECO:0007669"/>
    <property type="project" value="UniProtKB-UniRule"/>
</dbReference>
<evidence type="ECO:0000313" key="13">
    <source>
        <dbReference type="EMBL" id="EMB29797.1"/>
    </source>
</evidence>
<feature type="binding site" evidence="10">
    <location>
        <position position="332"/>
    </location>
    <ligand>
        <name>UDP-N-acetyl-alpha-D-glucosamine</name>
        <dbReference type="ChEBI" id="CHEBI:57705"/>
    </ligand>
</feature>
<dbReference type="UniPathway" id="UPA00219"/>
<dbReference type="CDD" id="cd03785">
    <property type="entry name" value="GT28_MurG"/>
    <property type="match status" value="1"/>
</dbReference>
<dbReference type="Pfam" id="PF04101">
    <property type="entry name" value="Glyco_tran_28_C"/>
    <property type="match status" value="1"/>
</dbReference>
<dbReference type="SUPFAM" id="SSF53756">
    <property type="entry name" value="UDP-Glycosyltransferase/glycogen phosphorylase"/>
    <property type="match status" value="1"/>
</dbReference>
<feature type="binding site" evidence="10">
    <location>
        <position position="226"/>
    </location>
    <ligand>
        <name>UDP-N-acetyl-alpha-D-glucosamine</name>
        <dbReference type="ChEBI" id="CHEBI:57705"/>
    </ligand>
</feature>
<accession>M2BXN6</accession>
<evidence type="ECO:0000259" key="12">
    <source>
        <dbReference type="Pfam" id="PF04101"/>
    </source>
</evidence>
<feature type="domain" description="Glycosyltransferase family 28 N-terminal" evidence="11">
    <location>
        <begin position="24"/>
        <end position="170"/>
    </location>
</feature>
<dbReference type="InterPro" id="IPR007235">
    <property type="entry name" value="Glyco_trans_28_C"/>
</dbReference>
<dbReference type="Proteomes" id="UP000011708">
    <property type="component" value="Chromosome"/>
</dbReference>
<evidence type="ECO:0000256" key="7">
    <source>
        <dbReference type="ARBA" id="ARBA00023136"/>
    </source>
</evidence>
<dbReference type="PATRIC" id="fig|999431.4.peg.1571"/>
<evidence type="ECO:0000256" key="2">
    <source>
        <dbReference type="ARBA" id="ARBA00022618"/>
    </source>
</evidence>
<feature type="binding site" evidence="10">
    <location>
        <begin position="31"/>
        <end position="33"/>
    </location>
    <ligand>
        <name>UDP-N-acetyl-alpha-D-glucosamine</name>
        <dbReference type="ChEBI" id="CHEBI:57705"/>
    </ligand>
</feature>
<keyword evidence="2 10" id="KW-0132">Cell division</keyword>
<dbReference type="GO" id="GO:0051991">
    <property type="term" value="F:UDP-N-acetyl-D-glucosamine:N-acetylmuramoyl-L-alanyl-D-glutamyl-meso-2,6-diaminopimelyl-D-alanyl-D-alanine-diphosphoundecaprenol 4-beta-N-acetylglucosaminlytransferase activity"/>
    <property type="evidence" value="ECO:0007669"/>
    <property type="project" value="RHEA"/>
</dbReference>
<dbReference type="InterPro" id="IPR004276">
    <property type="entry name" value="GlycoTrans_28_N"/>
</dbReference>
<keyword evidence="4 10" id="KW-0808">Transferase</keyword>
<dbReference type="InterPro" id="IPR006009">
    <property type="entry name" value="GlcNAc_MurG"/>
</dbReference>